<gene>
    <name evidence="3" type="ORF">M9Y10_033924</name>
</gene>
<accession>A0ABR2KDH4</accession>
<dbReference type="Proteomes" id="UP001470230">
    <property type="component" value="Unassembled WGS sequence"/>
</dbReference>
<comment type="caution">
    <text evidence="3">The sequence shown here is derived from an EMBL/GenBank/DDBJ whole genome shotgun (WGS) entry which is preliminary data.</text>
</comment>
<feature type="domain" description="Protein kinase" evidence="2">
    <location>
        <begin position="1"/>
        <end position="247"/>
    </location>
</feature>
<feature type="region of interest" description="Disordered" evidence="1">
    <location>
        <begin position="496"/>
        <end position="525"/>
    </location>
</feature>
<keyword evidence="4" id="KW-1185">Reference proteome</keyword>
<evidence type="ECO:0000313" key="4">
    <source>
        <dbReference type="Proteomes" id="UP001470230"/>
    </source>
</evidence>
<protein>
    <recommendedName>
        <fullName evidence="2">Protein kinase domain-containing protein</fullName>
    </recommendedName>
</protein>
<dbReference type="PROSITE" id="PS50011">
    <property type="entry name" value="PROTEIN_KINASE_DOM"/>
    <property type="match status" value="1"/>
</dbReference>
<dbReference type="InterPro" id="IPR011009">
    <property type="entry name" value="Kinase-like_dom_sf"/>
</dbReference>
<evidence type="ECO:0000259" key="2">
    <source>
        <dbReference type="PROSITE" id="PS50011"/>
    </source>
</evidence>
<sequence length="570" mass="65012">MSRNVPNDKFIPVHQLKYVQNKNAKTHINLLDQSFFIKYEDINIINQINLNTKNLNKIANFTPKLLKDSTINDQTIYYDFVPSGSLADLIYFKEKDIDSPLISNFKEMRIIIAYLIASISEIFIKYKLIHLNFTPENILFTNNMKPLIGGVEYIQSITKELNKFNYEDSPFSIYIAPEVKKGNPVPESYSYSLSLLIYSILTFSFITQIPNKCPPNMEKSLFTFILSCCDSCPSNRPKVSDIKHKIAKLNGKLENLNFQEFYSSNISYGTKDSLIDLIEMQWPVAFYIVGNTFANGNIFDMTSKEAISFLNISKSNFSRENTKAKNVISEYYKKQEEIYISDIDDQIRKIKEIPKEASNISFYNDDPSLIDDQINISTFNTFNTYNEIPEYGFYGTEAITDSLEINEHLTFPLENLFVNELPSFSIENQTPMKYQSIANAKLACREKCNLAAIRPQKRNVNLHSLTQIGALQIATRMLSELNPDINYEIILNTGKGIHTNRPDQTTPNGNKTSQPKNPNLSGNESILGSTLSNAIEGFIGVQPSVGENQGYLTMNINNIEKDNNDDNCYF</sequence>
<reference evidence="3 4" key="1">
    <citation type="submission" date="2024-04" db="EMBL/GenBank/DDBJ databases">
        <title>Tritrichomonas musculus Genome.</title>
        <authorList>
            <person name="Alves-Ferreira E."/>
            <person name="Grigg M."/>
            <person name="Lorenzi H."/>
            <person name="Galac M."/>
        </authorList>
    </citation>
    <scope>NUCLEOTIDE SEQUENCE [LARGE SCALE GENOMIC DNA]</scope>
    <source>
        <strain evidence="3 4">EAF2021</strain>
    </source>
</reference>
<name>A0ABR2KDH4_9EUKA</name>
<proteinExistence type="predicted"/>
<evidence type="ECO:0000256" key="1">
    <source>
        <dbReference type="SAM" id="MobiDB-lite"/>
    </source>
</evidence>
<evidence type="ECO:0000313" key="3">
    <source>
        <dbReference type="EMBL" id="KAK8889179.1"/>
    </source>
</evidence>
<dbReference type="EMBL" id="JAPFFF010000005">
    <property type="protein sequence ID" value="KAK8889179.1"/>
    <property type="molecule type" value="Genomic_DNA"/>
</dbReference>
<dbReference type="Gene3D" id="1.10.510.10">
    <property type="entry name" value="Transferase(Phosphotransferase) domain 1"/>
    <property type="match status" value="1"/>
</dbReference>
<organism evidence="3 4">
    <name type="scientific">Tritrichomonas musculus</name>
    <dbReference type="NCBI Taxonomy" id="1915356"/>
    <lineage>
        <taxon>Eukaryota</taxon>
        <taxon>Metamonada</taxon>
        <taxon>Parabasalia</taxon>
        <taxon>Tritrichomonadida</taxon>
        <taxon>Tritrichomonadidae</taxon>
        <taxon>Tritrichomonas</taxon>
    </lineage>
</organism>
<feature type="compositionally biased region" description="Polar residues" evidence="1">
    <location>
        <begin position="502"/>
        <end position="525"/>
    </location>
</feature>
<dbReference type="SUPFAM" id="SSF56112">
    <property type="entry name" value="Protein kinase-like (PK-like)"/>
    <property type="match status" value="1"/>
</dbReference>
<dbReference type="InterPro" id="IPR000719">
    <property type="entry name" value="Prot_kinase_dom"/>
</dbReference>